<dbReference type="Gene3D" id="3.90.180.10">
    <property type="entry name" value="Medium-chain alcohol dehydrogenases, catalytic domain"/>
    <property type="match status" value="1"/>
</dbReference>
<reference evidence="4 5" key="1">
    <citation type="submission" date="2023-02" db="EMBL/GenBank/DDBJ databases">
        <title>Genome sequence of Mucilaginibacter jinjuensis strain KACC 16571.</title>
        <authorList>
            <person name="Kim S."/>
            <person name="Heo J."/>
            <person name="Kwon S.-W."/>
        </authorList>
    </citation>
    <scope>NUCLEOTIDE SEQUENCE [LARGE SCALE GENOMIC DNA]</scope>
    <source>
        <strain evidence="4 5">KACC 16571</strain>
    </source>
</reference>
<dbReference type="InterPro" id="IPR011032">
    <property type="entry name" value="GroES-like_sf"/>
</dbReference>
<dbReference type="RefSeq" id="WP_273630675.1">
    <property type="nucleotide sequence ID" value="NZ_CP117167.1"/>
</dbReference>
<gene>
    <name evidence="4" type="ORF">PQO05_00525</name>
</gene>
<dbReference type="SUPFAM" id="SSF50129">
    <property type="entry name" value="GroES-like"/>
    <property type="match status" value="2"/>
</dbReference>
<feature type="domain" description="Enoyl reductase (ER)" evidence="3">
    <location>
        <begin position="16"/>
        <end position="328"/>
    </location>
</feature>
<dbReference type="Proteomes" id="UP001216139">
    <property type="component" value="Chromosome"/>
</dbReference>
<accession>A0ABY7T848</accession>
<dbReference type="PANTHER" id="PTHR43205">
    <property type="entry name" value="PROSTAGLANDIN REDUCTASE"/>
    <property type="match status" value="1"/>
</dbReference>
<keyword evidence="2" id="KW-0472">Membrane</keyword>
<keyword evidence="1" id="KW-0560">Oxidoreductase</keyword>
<dbReference type="Pfam" id="PF16884">
    <property type="entry name" value="ADH_N_2"/>
    <property type="match status" value="1"/>
</dbReference>
<dbReference type="InterPro" id="IPR045010">
    <property type="entry name" value="MDR_fam"/>
</dbReference>
<dbReference type="Pfam" id="PF00107">
    <property type="entry name" value="ADH_zinc_N"/>
    <property type="match status" value="1"/>
</dbReference>
<protein>
    <submittedName>
        <fullName evidence="4">NADP-dependent oxidoreductase</fullName>
    </submittedName>
</protein>
<keyword evidence="2" id="KW-0812">Transmembrane</keyword>
<feature type="transmembrane region" description="Helical" evidence="2">
    <location>
        <begin position="116"/>
        <end position="135"/>
    </location>
</feature>
<dbReference type="InterPro" id="IPR041694">
    <property type="entry name" value="ADH_N_2"/>
</dbReference>
<sequence length="330" mass="35754">MKNKTIKLKNRPVGMPLISDFVTVEEPMPLVGIGEILLKAVYISVDPYLRGKMSGTKEPRFEINEPITSKLIAEVVESKNGKFKKGEFVSGYLDWKEYQVNDGTGVQQVNAKDAPLSAYLGVLGITGLSAYFALLDIGKPKRGETLVISGAAGAVGSIAGQIGKIMGCYVVGIVGTDEKAELLTTKFGFDAAINYKTTPDIRQAIAASCPNGVDIYFDNIGGEISDAVIANMNPYGRIPLCGSISNYNDTEQQKSPSLLPIVVYKFLTVQGFLIANFAERFPEAVAQLTRWLNEGKLTYSETIVDGFTNLPQAFIGLFEGKNTGKMLVRI</sequence>
<proteinExistence type="predicted"/>
<evidence type="ECO:0000256" key="2">
    <source>
        <dbReference type="SAM" id="Phobius"/>
    </source>
</evidence>
<dbReference type="SMART" id="SM00829">
    <property type="entry name" value="PKS_ER"/>
    <property type="match status" value="1"/>
</dbReference>
<dbReference type="CDD" id="cd05288">
    <property type="entry name" value="PGDH"/>
    <property type="match status" value="1"/>
</dbReference>
<dbReference type="InterPro" id="IPR013149">
    <property type="entry name" value="ADH-like_C"/>
</dbReference>
<dbReference type="PANTHER" id="PTHR43205:SF7">
    <property type="entry name" value="PROSTAGLANDIN REDUCTASE 1"/>
    <property type="match status" value="1"/>
</dbReference>
<evidence type="ECO:0000259" key="3">
    <source>
        <dbReference type="SMART" id="SM00829"/>
    </source>
</evidence>
<dbReference type="InterPro" id="IPR020843">
    <property type="entry name" value="ER"/>
</dbReference>
<evidence type="ECO:0000256" key="1">
    <source>
        <dbReference type="ARBA" id="ARBA00023002"/>
    </source>
</evidence>
<evidence type="ECO:0000313" key="4">
    <source>
        <dbReference type="EMBL" id="WCT12414.1"/>
    </source>
</evidence>
<dbReference type="InterPro" id="IPR036291">
    <property type="entry name" value="NAD(P)-bd_dom_sf"/>
</dbReference>
<dbReference type="SUPFAM" id="SSF51735">
    <property type="entry name" value="NAD(P)-binding Rossmann-fold domains"/>
    <property type="match status" value="1"/>
</dbReference>
<dbReference type="Gene3D" id="3.40.50.720">
    <property type="entry name" value="NAD(P)-binding Rossmann-like Domain"/>
    <property type="match status" value="1"/>
</dbReference>
<dbReference type="EMBL" id="CP117167">
    <property type="protein sequence ID" value="WCT12414.1"/>
    <property type="molecule type" value="Genomic_DNA"/>
</dbReference>
<name>A0ABY7T848_9SPHI</name>
<evidence type="ECO:0000313" key="5">
    <source>
        <dbReference type="Proteomes" id="UP001216139"/>
    </source>
</evidence>
<keyword evidence="5" id="KW-1185">Reference proteome</keyword>
<keyword evidence="2" id="KW-1133">Transmembrane helix</keyword>
<organism evidence="4 5">
    <name type="scientific">Mucilaginibacter jinjuensis</name>
    <dbReference type="NCBI Taxonomy" id="1176721"/>
    <lineage>
        <taxon>Bacteria</taxon>
        <taxon>Pseudomonadati</taxon>
        <taxon>Bacteroidota</taxon>
        <taxon>Sphingobacteriia</taxon>
        <taxon>Sphingobacteriales</taxon>
        <taxon>Sphingobacteriaceae</taxon>
        <taxon>Mucilaginibacter</taxon>
    </lineage>
</organism>